<evidence type="ECO:0000313" key="1">
    <source>
        <dbReference type="EMBL" id="QKJ31707.1"/>
    </source>
</evidence>
<dbReference type="KEGG" id="mmab:HQ865_18690"/>
<proteinExistence type="predicted"/>
<dbReference type="RefSeq" id="WP_173416366.1">
    <property type="nucleotide sequence ID" value="NZ_CP054139.1"/>
</dbReference>
<organism evidence="1 2">
    <name type="scientific">Mucilaginibacter mali</name>
    <dbReference type="NCBI Taxonomy" id="2740462"/>
    <lineage>
        <taxon>Bacteria</taxon>
        <taxon>Pseudomonadati</taxon>
        <taxon>Bacteroidota</taxon>
        <taxon>Sphingobacteriia</taxon>
        <taxon>Sphingobacteriales</taxon>
        <taxon>Sphingobacteriaceae</taxon>
        <taxon>Mucilaginibacter</taxon>
    </lineage>
</organism>
<protein>
    <recommendedName>
        <fullName evidence="3">RiboL-PSP-HEPN domain-containing protein</fullName>
    </recommendedName>
</protein>
<keyword evidence="2" id="KW-1185">Reference proteome</keyword>
<name>A0A7D4Q5I7_9SPHI</name>
<gene>
    <name evidence="1" type="ORF">HQ865_18690</name>
</gene>
<reference evidence="1 2" key="1">
    <citation type="submission" date="2020-05" db="EMBL/GenBank/DDBJ databases">
        <title>Mucilaginibacter mali sp. nov.</title>
        <authorList>
            <person name="Kim H.S."/>
            <person name="Lee K.C."/>
            <person name="Suh M.K."/>
            <person name="Kim J.-S."/>
            <person name="Han K.-I."/>
            <person name="Eom M.K."/>
            <person name="Shin Y.K."/>
            <person name="Lee J.-S."/>
        </authorList>
    </citation>
    <scope>NUCLEOTIDE SEQUENCE [LARGE SCALE GENOMIC DNA]</scope>
    <source>
        <strain evidence="1 2">G2-14</strain>
    </source>
</reference>
<evidence type="ECO:0008006" key="3">
    <source>
        <dbReference type="Google" id="ProtNLM"/>
    </source>
</evidence>
<evidence type="ECO:0000313" key="2">
    <source>
        <dbReference type="Proteomes" id="UP000505355"/>
    </source>
</evidence>
<dbReference type="EMBL" id="CP054139">
    <property type="protein sequence ID" value="QKJ31707.1"/>
    <property type="molecule type" value="Genomic_DNA"/>
</dbReference>
<dbReference type="AlphaFoldDB" id="A0A7D4Q5I7"/>
<dbReference type="Proteomes" id="UP000505355">
    <property type="component" value="Chromosome"/>
</dbReference>
<accession>A0A7D4Q5I7</accession>
<sequence>MAKQSLTADVKSLDEVESWYQDQTEASLLYRRQIISLIVNPAGTITNNLKFAGMSIDDVNIHFNNNEQELEHLTCLYLIASVEGFVMSDFKRRYKSREKTDVGSDFRNLVKAKRNLGDKKIRVSLEKEILQIWKDRTAYTSFSEFIALLKYRHWLAHGRNWVPKLGRTFTFANSYKIAEELIDNIDNY</sequence>